<proteinExistence type="predicted"/>
<evidence type="ECO:0000313" key="8">
    <source>
        <dbReference type="EMBL" id="MCG0342697.1"/>
    </source>
</evidence>
<sequence length="98" mass="11631">MADQKYPGCWYCDNIIDHPEQVGLLYLGFPRCFVLIPSIGDFYFSTYEEFLNGLCKVNWLDPSNKGTREEQEEVLRILWNFSAEQEEKEEELYGNYDE</sequence>
<dbReference type="Proteomes" id="UP000283713">
    <property type="component" value="Unassembled WGS sequence"/>
</dbReference>
<dbReference type="Proteomes" id="UP000468344">
    <property type="component" value="Unassembled WGS sequence"/>
</dbReference>
<evidence type="ECO:0000313" key="10">
    <source>
        <dbReference type="EMBL" id="RGM35250.1"/>
    </source>
</evidence>
<evidence type="ECO:0000313" key="4">
    <source>
        <dbReference type="EMBL" id="KAB6468972.1"/>
    </source>
</evidence>
<dbReference type="Proteomes" id="UP000283429">
    <property type="component" value="Unassembled WGS sequence"/>
</dbReference>
<gene>
    <name evidence="14" type="ORF">DW193_22045</name>
    <name evidence="13" type="ORF">DW783_10275</name>
    <name evidence="12" type="ORF">DWV70_19375</name>
    <name evidence="11" type="ORF">DWX04_06765</name>
    <name evidence="10" type="ORF">DXC16_24570</name>
    <name evidence="15" type="ORF">EH214_03846</name>
    <name evidence="1" type="ORF">ERS852457_00651</name>
    <name evidence="2" type="ORF">GAY01_20025</name>
    <name evidence="7" type="ORF">GAY17_15890</name>
    <name evidence="4" type="ORF">GAZ06_24470</name>
    <name evidence="3" type="ORF">GAZ09_04275</name>
    <name evidence="5" type="ORF">GAZ76_16420</name>
    <name evidence="6" type="ORF">GAZ92_13800</name>
    <name evidence="9" type="ORF">HKQ54_04600</name>
    <name evidence="8" type="ORF">L4X52_22425</name>
</gene>
<evidence type="ECO:0000313" key="14">
    <source>
        <dbReference type="EMBL" id="RHH72878.1"/>
    </source>
</evidence>
<dbReference type="EMBL" id="QSAI01000047">
    <property type="protein sequence ID" value="RGW44767.1"/>
    <property type="molecule type" value="Genomic_DNA"/>
</dbReference>
<evidence type="ECO:0000313" key="12">
    <source>
        <dbReference type="EMBL" id="RGW44767.1"/>
    </source>
</evidence>
<evidence type="ECO:0000313" key="22">
    <source>
        <dbReference type="Proteomes" id="UP000408523"/>
    </source>
</evidence>
<dbReference type="EMBL" id="QSTG01000106">
    <property type="protein sequence ID" value="RGM35250.1"/>
    <property type="molecule type" value="Genomic_DNA"/>
</dbReference>
<dbReference type="Proteomes" id="UP001201179">
    <property type="component" value="Unassembled WGS sequence"/>
</dbReference>
<dbReference type="Proteomes" id="UP000408523">
    <property type="component" value="Unassembled WGS sequence"/>
</dbReference>
<dbReference type="Proteomes" id="UP000283833">
    <property type="component" value="Unassembled WGS sequence"/>
</dbReference>
<evidence type="ECO:0000313" key="23">
    <source>
        <dbReference type="Proteomes" id="UP000433382"/>
    </source>
</evidence>
<dbReference type="Proteomes" id="UP000285469">
    <property type="component" value="Unassembled WGS sequence"/>
</dbReference>
<evidence type="ECO:0000313" key="17">
    <source>
        <dbReference type="Proteomes" id="UP000261003"/>
    </source>
</evidence>
<evidence type="ECO:0000313" key="27">
    <source>
        <dbReference type="Proteomes" id="UP000470952"/>
    </source>
</evidence>
<evidence type="ECO:0000313" key="16">
    <source>
        <dbReference type="Proteomes" id="UP000095333"/>
    </source>
</evidence>
<dbReference type="EMBL" id="WCZM01000040">
    <property type="protein sequence ID" value="KAB3563651.1"/>
    <property type="molecule type" value="Genomic_DNA"/>
</dbReference>
<dbReference type="EMBL" id="JAKKWZ010000099">
    <property type="protein sequence ID" value="MCG0342697.1"/>
    <property type="molecule type" value="Genomic_DNA"/>
</dbReference>
<evidence type="ECO:0000313" key="7">
    <source>
        <dbReference type="EMBL" id="KAB6697901.1"/>
    </source>
</evidence>
<evidence type="ECO:0000313" key="29">
    <source>
        <dbReference type="Proteomes" id="UP000555193"/>
    </source>
</evidence>
<evidence type="ECO:0000313" key="21">
    <source>
        <dbReference type="Proteomes" id="UP000285469"/>
    </source>
</evidence>
<evidence type="ECO:0000313" key="24">
    <source>
        <dbReference type="Proteomes" id="UP000437380"/>
    </source>
</evidence>
<reference evidence="9 29" key="5">
    <citation type="submission" date="2020-04" db="EMBL/GenBank/DDBJ databases">
        <title>A novel gut-associated lysogenic phage, Bacteroides phage BV01, alters the host transcriptome and bile acid metabolism in Bacteroides vulgatus.</title>
        <authorList>
            <person name="Campbell D.E."/>
            <person name="Ly L."/>
            <person name="Ridlon J.M."/>
            <person name="Hsiao A."/>
            <person name="Degnan P.H."/>
        </authorList>
    </citation>
    <scope>NUCLEOTIDE SEQUENCE [LARGE SCALE GENOMIC DNA]</scope>
    <source>
        <strain evidence="9 29">VPI-4506</strain>
    </source>
</reference>
<dbReference type="Proteomes" id="UP000555193">
    <property type="component" value="Unassembled WGS sequence"/>
</dbReference>
<reference evidence="23 24" key="4">
    <citation type="journal article" date="2019" name="Nat. Med.">
        <title>A library of human gut bacterial isolates paired with longitudinal multiomics data enables mechanistic microbiome research.</title>
        <authorList>
            <person name="Poyet M."/>
            <person name="Groussin M."/>
            <person name="Gibbons S.M."/>
            <person name="Avila-Pacheco J."/>
            <person name="Jiang X."/>
            <person name="Kearney S.M."/>
            <person name="Perrotta A.R."/>
            <person name="Berdy B."/>
            <person name="Zhao S."/>
            <person name="Lieberman T.D."/>
            <person name="Swanson P.K."/>
            <person name="Smith M."/>
            <person name="Roesemann S."/>
            <person name="Alexander J.E."/>
            <person name="Rich S.A."/>
            <person name="Livny J."/>
            <person name="Vlamakis H."/>
            <person name="Clish C."/>
            <person name="Bullock K."/>
            <person name="Deik A."/>
            <person name="Scott J."/>
            <person name="Pierce K.A."/>
            <person name="Xavier R.J."/>
            <person name="Alm E.J."/>
        </authorList>
    </citation>
    <scope>NUCLEOTIDE SEQUENCE [LARGE SCALE GENOMIC DNA]</scope>
    <source>
        <strain evidence="4 25">BIOML-A140</strain>
        <strain evidence="3 28">BIOML-A141</strain>
        <strain evidence="2 23">BIOML-A73</strain>
        <strain evidence="7 24">BIOML-A82</strain>
        <strain evidence="6 26">BIOML-A85</strain>
        <strain evidence="5 27">BIOML-A93</strain>
    </source>
</reference>
<dbReference type="Proteomes" id="UP000437380">
    <property type="component" value="Unassembled WGS sequence"/>
</dbReference>
<dbReference type="EMBL" id="WDBZ01000005">
    <property type="protein sequence ID" value="KAB6455907.1"/>
    <property type="molecule type" value="Genomic_DNA"/>
</dbReference>
<dbReference type="EMBL" id="CYZI01000002">
    <property type="protein sequence ID" value="CUN69461.1"/>
    <property type="molecule type" value="Genomic_DNA"/>
</dbReference>
<evidence type="ECO:0000313" key="13">
    <source>
        <dbReference type="EMBL" id="RHD79999.1"/>
    </source>
</evidence>
<evidence type="ECO:0000313" key="20">
    <source>
        <dbReference type="Proteomes" id="UP000283833"/>
    </source>
</evidence>
<evidence type="ECO:0000313" key="26">
    <source>
        <dbReference type="Proteomes" id="UP000470777"/>
    </source>
</evidence>
<dbReference type="Proteomes" id="UP000433382">
    <property type="component" value="Unassembled WGS sequence"/>
</dbReference>
<dbReference type="EMBL" id="QRXI01000006">
    <property type="protein sequence ID" value="RGT95707.1"/>
    <property type="molecule type" value="Genomic_DNA"/>
</dbReference>
<evidence type="ECO:0000313" key="9">
    <source>
        <dbReference type="EMBL" id="NMW35442.1"/>
    </source>
</evidence>
<accession>A0A173YZ38</accession>
<evidence type="ECO:0000313" key="2">
    <source>
        <dbReference type="EMBL" id="KAB3563651.1"/>
    </source>
</evidence>
<evidence type="ECO:0000313" key="25">
    <source>
        <dbReference type="Proteomes" id="UP000468344"/>
    </source>
</evidence>
<reference evidence="1 16" key="1">
    <citation type="submission" date="2015-09" db="EMBL/GenBank/DDBJ databases">
        <authorList>
            <consortium name="Pathogen Informatics"/>
        </authorList>
    </citation>
    <scope>NUCLEOTIDE SEQUENCE [LARGE SCALE GENOMIC DNA]</scope>
    <source>
        <strain evidence="1 16">2789STDY5834842</strain>
    </source>
</reference>
<name>A0A173YZ38_PHOVU</name>
<evidence type="ECO:0000313" key="28">
    <source>
        <dbReference type="Proteomes" id="UP000483142"/>
    </source>
</evidence>
<organism evidence="1 16">
    <name type="scientific">Phocaeicola vulgatus</name>
    <name type="common">Bacteroides vulgatus</name>
    <dbReference type="NCBI Taxonomy" id="821"/>
    <lineage>
        <taxon>Bacteria</taxon>
        <taxon>Pseudomonadati</taxon>
        <taxon>Bacteroidota</taxon>
        <taxon>Bacteroidia</taxon>
        <taxon>Bacteroidales</taxon>
        <taxon>Bacteroidaceae</taxon>
        <taxon>Phocaeicola</taxon>
    </lineage>
</organism>
<dbReference type="Proteomes" id="UP000095333">
    <property type="component" value="Unassembled WGS sequence"/>
</dbReference>
<dbReference type="EMBL" id="WDBY01000125">
    <property type="protein sequence ID" value="KAB6468972.1"/>
    <property type="molecule type" value="Genomic_DNA"/>
</dbReference>
<dbReference type="Proteomes" id="UP000483142">
    <property type="component" value="Unassembled WGS sequence"/>
</dbReference>
<dbReference type="AlphaFoldDB" id="A0A173YZ38"/>
<evidence type="ECO:0000313" key="19">
    <source>
        <dbReference type="Proteomes" id="UP000283713"/>
    </source>
</evidence>
<dbReference type="EMBL" id="WCZV01000023">
    <property type="protein sequence ID" value="KAB6697901.1"/>
    <property type="molecule type" value="Genomic_DNA"/>
</dbReference>
<dbReference type="EMBL" id="QSJM01000027">
    <property type="protein sequence ID" value="RHD79999.1"/>
    <property type="molecule type" value="Genomic_DNA"/>
</dbReference>
<evidence type="ECO:0000313" key="18">
    <source>
        <dbReference type="Proteomes" id="UP000283429"/>
    </source>
</evidence>
<dbReference type="Proteomes" id="UP000470952">
    <property type="component" value="Unassembled WGS sequence"/>
</dbReference>
<evidence type="ECO:0000313" key="6">
    <source>
        <dbReference type="EMBL" id="KAB6691284.1"/>
    </source>
</evidence>
<dbReference type="EMBL" id="WDAG01000022">
    <property type="protein sequence ID" value="KAB6657495.1"/>
    <property type="molecule type" value="Genomic_DNA"/>
</dbReference>
<dbReference type="EMBL" id="RWHZ01000075">
    <property type="protein sequence ID" value="TSE46940.1"/>
    <property type="molecule type" value="Genomic_DNA"/>
</dbReference>
<reference evidence="17 18" key="2">
    <citation type="submission" date="2018-08" db="EMBL/GenBank/DDBJ databases">
        <title>A genome reference for cultivated species of the human gut microbiota.</title>
        <authorList>
            <person name="Zou Y."/>
            <person name="Xue W."/>
            <person name="Luo G."/>
        </authorList>
    </citation>
    <scope>NUCLEOTIDE SEQUENCE [LARGE SCALE GENOMIC DNA]</scope>
    <source>
        <strain evidence="12 21">AF12-25</strain>
        <strain evidence="11 20">AF18-14</strain>
        <strain evidence="14 19">AM16-6</strain>
        <strain evidence="13 18">AM30-40</strain>
        <strain evidence="10 17">OM08-13BH</strain>
    </source>
</reference>
<dbReference type="Proteomes" id="UP000261003">
    <property type="component" value="Unassembled WGS sequence"/>
</dbReference>
<dbReference type="RefSeq" id="WP_057249552.1">
    <property type="nucleotide sequence ID" value="NZ_CAXSNX010000068.1"/>
</dbReference>
<evidence type="ECO:0000313" key="15">
    <source>
        <dbReference type="EMBL" id="TSE46940.1"/>
    </source>
</evidence>
<evidence type="ECO:0000313" key="3">
    <source>
        <dbReference type="EMBL" id="KAB6455907.1"/>
    </source>
</evidence>
<dbReference type="EMBL" id="JABDSH010000056">
    <property type="protein sequence ID" value="NMW35442.1"/>
    <property type="molecule type" value="Genomic_DNA"/>
</dbReference>
<protein>
    <submittedName>
        <fullName evidence="1">Uncharacterized protein</fullName>
    </submittedName>
</protein>
<evidence type="ECO:0000313" key="5">
    <source>
        <dbReference type="EMBL" id="KAB6657495.1"/>
    </source>
</evidence>
<dbReference type="Proteomes" id="UP000470777">
    <property type="component" value="Unassembled WGS sequence"/>
</dbReference>
<dbReference type="EMBL" id="WCZY01000019">
    <property type="protein sequence ID" value="KAB6691284.1"/>
    <property type="molecule type" value="Genomic_DNA"/>
</dbReference>
<reference evidence="15 22" key="3">
    <citation type="journal article" date="2019" name="Nat. Commun.">
        <title>Gram positive-like bacteriocins with broad spectrum anti-Bacteroidales activity encoded on mobile elements of the human gut microbiota.</title>
        <authorList>
            <person name="Bechon N."/>
            <person name="Coyne M.J.Jr."/>
            <person name="Laclare-Mceneany V."/>
            <person name="Chatzidaki-Livanis M."/>
            <person name="Ghigo J.-M."/>
            <person name="Comstock L.E."/>
        </authorList>
    </citation>
    <scope>NUCLEOTIDE SEQUENCE [LARGE SCALE GENOMIC DNA]</scope>
    <source>
        <strain evidence="15 22">CL01T12C17</strain>
    </source>
</reference>
<dbReference type="EMBL" id="QRKA01000068">
    <property type="protein sequence ID" value="RHH72878.1"/>
    <property type="molecule type" value="Genomic_DNA"/>
</dbReference>
<evidence type="ECO:0000313" key="1">
    <source>
        <dbReference type="EMBL" id="CUN69461.1"/>
    </source>
</evidence>
<reference evidence="8" key="6">
    <citation type="submission" date="2022-01" db="EMBL/GenBank/DDBJ databases">
        <authorList>
            <person name="Mingchao X."/>
        </authorList>
    </citation>
    <scope>NUCLEOTIDE SEQUENCE</scope>
    <source>
        <strain evidence="8">Bv4372</strain>
    </source>
</reference>
<evidence type="ECO:0000313" key="11">
    <source>
        <dbReference type="EMBL" id="RGT95707.1"/>
    </source>
</evidence>